<sequence length="226" mass="26537">MNSQSHITYNQLQNYISTITAAFQNVNLKGKCQVDPSFFILISRDPYYRALCRLQSLKKSEEMSKMYVDETVTLEEDIYDSFEDDKESNSSFNFDITSEDCSNWKKNKEIYPFNYVQSFEYYNPFEDEKFMSQVKESINDLISINPKKKYTKMTMKRTPFINDNGKKLVRCVRKSGILTYREVEEGDNLEGEDKKKLLSEELRLDIQKKIKANTISAHANVDDIFS</sequence>
<reference evidence="2" key="1">
    <citation type="submission" date="2017-02" db="UniProtKB">
        <authorList>
            <consortium name="WormBaseParasite"/>
        </authorList>
    </citation>
    <scope>IDENTIFICATION</scope>
</reference>
<dbReference type="AlphaFoldDB" id="A0A0N4Z646"/>
<dbReference type="WBParaSite" id="PTRK_0000258900.1">
    <property type="protein sequence ID" value="PTRK_0000258900.1"/>
    <property type="gene ID" value="PTRK_0000258900"/>
</dbReference>
<protein>
    <submittedName>
        <fullName evidence="2">SURP motif domain-containing protein</fullName>
    </submittedName>
</protein>
<organism evidence="1 2">
    <name type="scientific">Parastrongyloides trichosuri</name>
    <name type="common">Possum-specific nematode worm</name>
    <dbReference type="NCBI Taxonomy" id="131310"/>
    <lineage>
        <taxon>Eukaryota</taxon>
        <taxon>Metazoa</taxon>
        <taxon>Ecdysozoa</taxon>
        <taxon>Nematoda</taxon>
        <taxon>Chromadorea</taxon>
        <taxon>Rhabditida</taxon>
        <taxon>Tylenchina</taxon>
        <taxon>Panagrolaimomorpha</taxon>
        <taxon>Strongyloidoidea</taxon>
        <taxon>Strongyloididae</taxon>
        <taxon>Parastrongyloides</taxon>
    </lineage>
</organism>
<accession>A0A0N4Z646</accession>
<keyword evidence="1" id="KW-1185">Reference proteome</keyword>
<proteinExistence type="predicted"/>
<evidence type="ECO:0000313" key="2">
    <source>
        <dbReference type="WBParaSite" id="PTRK_0000258900.1"/>
    </source>
</evidence>
<name>A0A0N4Z646_PARTI</name>
<evidence type="ECO:0000313" key="1">
    <source>
        <dbReference type="Proteomes" id="UP000038045"/>
    </source>
</evidence>
<dbReference type="Proteomes" id="UP000038045">
    <property type="component" value="Unplaced"/>
</dbReference>